<keyword evidence="2" id="KW-1185">Reference proteome</keyword>
<evidence type="ECO:0000313" key="1">
    <source>
        <dbReference type="EMBL" id="QGM47357.1"/>
    </source>
</evidence>
<accession>A0A6B8KI59</accession>
<dbReference type="Proteomes" id="UP000309061">
    <property type="component" value="Chromosome"/>
</dbReference>
<dbReference type="KEGG" id="mhey:H2LOC_017625"/>
<gene>
    <name evidence="1" type="ORF">H2LOC_017625</name>
</gene>
<dbReference type="AlphaFoldDB" id="A0A6B8KI59"/>
<name>A0A6B8KI59_9HYPH</name>
<sequence length="121" mass="13085">MKKAAPNRSRVMLRAREEIWGVSLSPRRDDRACAVSAPGRVWSKAERGPKVIFQCGPAAQHRAVSAPACDFHPPGENFAGAKTISGKHVGTQAASRLEKPPSAGVRNEDQINIVFTLKTLN</sequence>
<dbReference type="EMBL" id="CP046052">
    <property type="protein sequence ID" value="QGM47357.1"/>
    <property type="molecule type" value="Genomic_DNA"/>
</dbReference>
<evidence type="ECO:0000313" key="2">
    <source>
        <dbReference type="Proteomes" id="UP000309061"/>
    </source>
</evidence>
<protein>
    <submittedName>
        <fullName evidence="1">Uncharacterized protein</fullName>
    </submittedName>
</protein>
<proteinExistence type="predicted"/>
<organism evidence="1 2">
    <name type="scientific">Methylocystis heyeri</name>
    <dbReference type="NCBI Taxonomy" id="391905"/>
    <lineage>
        <taxon>Bacteria</taxon>
        <taxon>Pseudomonadati</taxon>
        <taxon>Pseudomonadota</taxon>
        <taxon>Alphaproteobacteria</taxon>
        <taxon>Hyphomicrobiales</taxon>
        <taxon>Methylocystaceae</taxon>
        <taxon>Methylocystis</taxon>
    </lineage>
</organism>
<reference evidence="1 2" key="1">
    <citation type="submission" date="2019-11" db="EMBL/GenBank/DDBJ databases">
        <title>The genome sequence of Methylocystis heyeri.</title>
        <authorList>
            <person name="Oshkin I.Y."/>
            <person name="Miroshnikov K."/>
            <person name="Dedysh S.N."/>
        </authorList>
    </citation>
    <scope>NUCLEOTIDE SEQUENCE [LARGE SCALE GENOMIC DNA]</scope>
    <source>
        <strain evidence="1 2">H2</strain>
    </source>
</reference>